<keyword evidence="3" id="KW-1185">Reference proteome</keyword>
<dbReference type="RefSeq" id="WP_344620183.1">
    <property type="nucleotide sequence ID" value="NZ_BAAARV010000124.1"/>
</dbReference>
<dbReference type="NCBIfam" id="TIGR03083">
    <property type="entry name" value="maleylpyruvate isomerase family mycothiol-dependent enzyme"/>
    <property type="match status" value="1"/>
</dbReference>
<dbReference type="SUPFAM" id="SSF109854">
    <property type="entry name" value="DinB/YfiT-like putative metalloenzymes"/>
    <property type="match status" value="1"/>
</dbReference>
<evidence type="ECO:0000313" key="2">
    <source>
        <dbReference type="EMBL" id="GAA2391565.1"/>
    </source>
</evidence>
<accession>A0ABP5V082</accession>
<dbReference type="Proteomes" id="UP001501444">
    <property type="component" value="Unassembled WGS sequence"/>
</dbReference>
<dbReference type="InterPro" id="IPR017517">
    <property type="entry name" value="Maleyloyr_isom"/>
</dbReference>
<organism evidence="2 3">
    <name type="scientific">Dactylosporangium salmoneum</name>
    <dbReference type="NCBI Taxonomy" id="53361"/>
    <lineage>
        <taxon>Bacteria</taxon>
        <taxon>Bacillati</taxon>
        <taxon>Actinomycetota</taxon>
        <taxon>Actinomycetes</taxon>
        <taxon>Micromonosporales</taxon>
        <taxon>Micromonosporaceae</taxon>
        <taxon>Dactylosporangium</taxon>
    </lineage>
</organism>
<sequence>MNEQLTSTWEILDEAHRVLRTVVNGVGPDDWERPTPCAQWNVTQVLQHAAGDQRGFAATITGSGFPSYDPFAPDGHLHGEDPAEFAEDGMRAAAAAWATVAHDAADAPTPLPQGRLAPQIGAGVCALDAAVHAWDIAAATGQPSPLTPELARDLLAVAQEIVEPLRQWGAYAAVVPAEAGDDEVAALLRYLGRDPNWAA</sequence>
<dbReference type="EMBL" id="BAAARV010000124">
    <property type="protein sequence ID" value="GAA2391565.1"/>
    <property type="molecule type" value="Genomic_DNA"/>
</dbReference>
<proteinExistence type="predicted"/>
<gene>
    <name evidence="2" type="ORF">GCM10010170_103960</name>
</gene>
<comment type="caution">
    <text evidence="2">The sequence shown here is derived from an EMBL/GenBank/DDBJ whole genome shotgun (WGS) entry which is preliminary data.</text>
</comment>
<dbReference type="InterPro" id="IPR024344">
    <property type="entry name" value="MDMPI_metal-binding"/>
</dbReference>
<dbReference type="NCBIfam" id="TIGR03086">
    <property type="entry name" value="TIGR03086 family metal-binding protein"/>
    <property type="match status" value="1"/>
</dbReference>
<dbReference type="Pfam" id="PF11716">
    <property type="entry name" value="MDMPI_N"/>
    <property type="match status" value="1"/>
</dbReference>
<dbReference type="InterPro" id="IPR017520">
    <property type="entry name" value="CHP03086"/>
</dbReference>
<reference evidence="3" key="1">
    <citation type="journal article" date="2019" name="Int. J. Syst. Evol. Microbiol.">
        <title>The Global Catalogue of Microorganisms (GCM) 10K type strain sequencing project: providing services to taxonomists for standard genome sequencing and annotation.</title>
        <authorList>
            <consortium name="The Broad Institute Genomics Platform"/>
            <consortium name="The Broad Institute Genome Sequencing Center for Infectious Disease"/>
            <person name="Wu L."/>
            <person name="Ma J."/>
        </authorList>
    </citation>
    <scope>NUCLEOTIDE SEQUENCE [LARGE SCALE GENOMIC DNA]</scope>
    <source>
        <strain evidence="3">JCM 3272</strain>
    </source>
</reference>
<protein>
    <recommendedName>
        <fullName evidence="1">Mycothiol-dependent maleylpyruvate isomerase metal-binding domain-containing protein</fullName>
    </recommendedName>
</protein>
<feature type="domain" description="Mycothiol-dependent maleylpyruvate isomerase metal-binding" evidence="1">
    <location>
        <begin position="12"/>
        <end position="137"/>
    </location>
</feature>
<dbReference type="Gene3D" id="1.20.120.450">
    <property type="entry name" value="dinb family like domain"/>
    <property type="match status" value="1"/>
</dbReference>
<evidence type="ECO:0000313" key="3">
    <source>
        <dbReference type="Proteomes" id="UP001501444"/>
    </source>
</evidence>
<name>A0ABP5V082_9ACTN</name>
<dbReference type="InterPro" id="IPR034660">
    <property type="entry name" value="DinB/YfiT-like"/>
</dbReference>
<evidence type="ECO:0000259" key="1">
    <source>
        <dbReference type="Pfam" id="PF11716"/>
    </source>
</evidence>